<name>A0A0F5Q4L5_9HYPH</name>
<dbReference type="SUPFAM" id="SSF48498">
    <property type="entry name" value="Tetracyclin repressor-like, C-terminal domain"/>
    <property type="match status" value="1"/>
</dbReference>
<feature type="domain" description="HTH tetR-type" evidence="5">
    <location>
        <begin position="19"/>
        <end position="78"/>
    </location>
</feature>
<dbReference type="GO" id="GO:0000976">
    <property type="term" value="F:transcription cis-regulatory region binding"/>
    <property type="evidence" value="ECO:0007669"/>
    <property type="project" value="TreeGrafter"/>
</dbReference>
<protein>
    <submittedName>
        <fullName evidence="6">TetR family transcriptional regulator</fullName>
    </submittedName>
</protein>
<dbReference type="AlphaFoldDB" id="A0A0F5Q4L5"/>
<evidence type="ECO:0000256" key="3">
    <source>
        <dbReference type="ARBA" id="ARBA00023163"/>
    </source>
</evidence>
<evidence type="ECO:0000313" key="7">
    <source>
        <dbReference type="Proteomes" id="UP000033411"/>
    </source>
</evidence>
<dbReference type="PATRIC" id="fig|1293439.3.peg.3053"/>
<dbReference type="InterPro" id="IPR036271">
    <property type="entry name" value="Tet_transcr_reg_TetR-rel_C_sf"/>
</dbReference>
<dbReference type="RefSeq" id="WP_046140767.1">
    <property type="nucleotide sequence ID" value="NZ_LANJ01000044.1"/>
</dbReference>
<comment type="caution">
    <text evidence="6">The sequence shown here is derived from an EMBL/GenBank/DDBJ whole genome shotgun (WGS) entry which is preliminary data.</text>
</comment>
<evidence type="ECO:0000256" key="4">
    <source>
        <dbReference type="PROSITE-ProRule" id="PRU00335"/>
    </source>
</evidence>
<evidence type="ECO:0000313" key="6">
    <source>
        <dbReference type="EMBL" id="KKC35873.1"/>
    </source>
</evidence>
<dbReference type="InterPro" id="IPR001647">
    <property type="entry name" value="HTH_TetR"/>
</dbReference>
<sequence>MMTTLLDLDQRRPARADARRNYDALVHAARTAFAELGARAPLEEIARRADVGIATLYRNFPTREDLIESVYLVELDSVCRAAETFGQLGPWDAFIAWIERLVDYLGTKRALIEGLNQQSSAYQLSREALTIAGEPLLKRAQDHAVARPDVTIYEVLWLVWGISGVNFEDDALRDKVLRLGFDGLRAQFVPAEA</sequence>
<dbReference type="PRINTS" id="PR00455">
    <property type="entry name" value="HTHTETR"/>
</dbReference>
<dbReference type="Gene3D" id="1.10.357.10">
    <property type="entry name" value="Tetracycline Repressor, domain 2"/>
    <property type="match status" value="1"/>
</dbReference>
<keyword evidence="7" id="KW-1185">Reference proteome</keyword>
<dbReference type="PANTHER" id="PTHR30055">
    <property type="entry name" value="HTH-TYPE TRANSCRIPTIONAL REGULATOR RUTR"/>
    <property type="match status" value="1"/>
</dbReference>
<dbReference type="Proteomes" id="UP000033411">
    <property type="component" value="Unassembled WGS sequence"/>
</dbReference>
<proteinExistence type="predicted"/>
<keyword evidence="1" id="KW-0805">Transcription regulation</keyword>
<dbReference type="GO" id="GO:0003700">
    <property type="term" value="F:DNA-binding transcription factor activity"/>
    <property type="evidence" value="ECO:0007669"/>
    <property type="project" value="TreeGrafter"/>
</dbReference>
<dbReference type="EMBL" id="LANJ01000044">
    <property type="protein sequence ID" value="KKC35873.1"/>
    <property type="molecule type" value="Genomic_DNA"/>
</dbReference>
<reference evidence="6 7" key="1">
    <citation type="submission" date="2015-03" db="EMBL/GenBank/DDBJ databases">
        <authorList>
            <person name="Lepp D."/>
            <person name="Hassan Y.I."/>
            <person name="Li X.-Z."/>
            <person name="Zhou T."/>
        </authorList>
    </citation>
    <scope>NUCLEOTIDE SEQUENCE [LARGE SCALE GENOMIC DNA]</scope>
    <source>
        <strain evidence="6 7">E84</strain>
    </source>
</reference>
<dbReference type="InterPro" id="IPR009057">
    <property type="entry name" value="Homeodomain-like_sf"/>
</dbReference>
<evidence type="ECO:0000256" key="1">
    <source>
        <dbReference type="ARBA" id="ARBA00023015"/>
    </source>
</evidence>
<organism evidence="6 7">
    <name type="scientific">Devosia epidermidihirudinis</name>
    <dbReference type="NCBI Taxonomy" id="1293439"/>
    <lineage>
        <taxon>Bacteria</taxon>
        <taxon>Pseudomonadati</taxon>
        <taxon>Pseudomonadota</taxon>
        <taxon>Alphaproteobacteria</taxon>
        <taxon>Hyphomicrobiales</taxon>
        <taxon>Devosiaceae</taxon>
        <taxon>Devosia</taxon>
    </lineage>
</organism>
<dbReference type="PROSITE" id="PS50977">
    <property type="entry name" value="HTH_TETR_2"/>
    <property type="match status" value="1"/>
</dbReference>
<keyword evidence="2 4" id="KW-0238">DNA-binding</keyword>
<accession>A0A0F5Q4L5</accession>
<evidence type="ECO:0000259" key="5">
    <source>
        <dbReference type="PROSITE" id="PS50977"/>
    </source>
</evidence>
<feature type="DNA-binding region" description="H-T-H motif" evidence="4">
    <location>
        <begin position="41"/>
        <end position="60"/>
    </location>
</feature>
<dbReference type="SUPFAM" id="SSF46689">
    <property type="entry name" value="Homeodomain-like"/>
    <property type="match status" value="1"/>
</dbReference>
<dbReference type="InterPro" id="IPR049445">
    <property type="entry name" value="TetR_SbtR-like_C"/>
</dbReference>
<dbReference type="STRING" id="1293439.WH87_14990"/>
<dbReference type="Pfam" id="PF21597">
    <property type="entry name" value="TetR_C_43"/>
    <property type="match status" value="1"/>
</dbReference>
<evidence type="ECO:0000256" key="2">
    <source>
        <dbReference type="ARBA" id="ARBA00023125"/>
    </source>
</evidence>
<dbReference type="Pfam" id="PF00440">
    <property type="entry name" value="TetR_N"/>
    <property type="match status" value="1"/>
</dbReference>
<dbReference type="InterPro" id="IPR050109">
    <property type="entry name" value="HTH-type_TetR-like_transc_reg"/>
</dbReference>
<gene>
    <name evidence="6" type="ORF">WH87_14990</name>
</gene>
<dbReference type="OrthoDB" id="9795011at2"/>
<dbReference type="PANTHER" id="PTHR30055:SF234">
    <property type="entry name" value="HTH-TYPE TRANSCRIPTIONAL REGULATOR BETI"/>
    <property type="match status" value="1"/>
</dbReference>
<keyword evidence="3" id="KW-0804">Transcription</keyword>